<accession>A0A1Q8Q277</accession>
<comment type="caution">
    <text evidence="1">The sequence shown here is derived from an EMBL/GenBank/DDBJ whole genome shotgun (WGS) entry which is preliminary data.</text>
</comment>
<sequence>MLNNPKTSYIHRGETIDYKNNGTAEIKSNDVVGLATRIGVAGCDIPVGSAGSVHVIGVFDLPAVTTEAFTVGQAVYWDGTALSSNATGTVPAGWIIEAKAAAGAVARLKIG</sequence>
<dbReference type="InterPro" id="IPR011231">
    <property type="entry name" value="Phage_VT1-Sakai_H0018"/>
</dbReference>
<evidence type="ECO:0000313" key="1">
    <source>
        <dbReference type="EMBL" id="OLN21408.1"/>
    </source>
</evidence>
<protein>
    <recommendedName>
        <fullName evidence="3">DUF2190 domain-containing protein</fullName>
    </recommendedName>
</protein>
<proteinExistence type="predicted"/>
<reference evidence="1 2" key="1">
    <citation type="submission" date="2016-12" db="EMBL/GenBank/DDBJ databases">
        <title>Domibacillus antri genome sequencing.</title>
        <authorList>
            <person name="Verma A."/>
            <person name="Krishnamurthi S."/>
        </authorList>
    </citation>
    <scope>NUCLEOTIDE SEQUENCE [LARGE SCALE GENOMIC DNA]</scope>
    <source>
        <strain evidence="1 2">XD80</strain>
    </source>
</reference>
<dbReference type="AlphaFoldDB" id="A0A1Q8Q277"/>
<name>A0A1Q8Q277_9BACI</name>
<organism evidence="1 2">
    <name type="scientific">Domibacillus antri</name>
    <dbReference type="NCBI Taxonomy" id="1714264"/>
    <lineage>
        <taxon>Bacteria</taxon>
        <taxon>Bacillati</taxon>
        <taxon>Bacillota</taxon>
        <taxon>Bacilli</taxon>
        <taxon>Bacillales</taxon>
        <taxon>Bacillaceae</taxon>
        <taxon>Domibacillus</taxon>
    </lineage>
</organism>
<dbReference type="PIRSF" id="PIRSF030771">
    <property type="entry name" value="UCP030771"/>
    <property type="match status" value="1"/>
</dbReference>
<dbReference type="Pfam" id="PF09956">
    <property type="entry name" value="Phage_cement_2"/>
    <property type="match status" value="1"/>
</dbReference>
<gene>
    <name evidence="1" type="ORF">BTO30_14910</name>
</gene>
<dbReference type="EMBL" id="MSDU01000048">
    <property type="protein sequence ID" value="OLN21408.1"/>
    <property type="molecule type" value="Genomic_DNA"/>
</dbReference>
<dbReference type="RefSeq" id="WP_075399504.1">
    <property type="nucleotide sequence ID" value="NZ_MSDU01000048.1"/>
</dbReference>
<evidence type="ECO:0000313" key="2">
    <source>
        <dbReference type="Proteomes" id="UP000185568"/>
    </source>
</evidence>
<evidence type="ECO:0008006" key="3">
    <source>
        <dbReference type="Google" id="ProtNLM"/>
    </source>
</evidence>
<dbReference type="Proteomes" id="UP000185568">
    <property type="component" value="Unassembled WGS sequence"/>
</dbReference>
<keyword evidence="2" id="KW-1185">Reference proteome</keyword>
<dbReference type="OrthoDB" id="1682205at2"/>
<dbReference type="STRING" id="1714264.BTO30_14910"/>